<sequence>MPTIAELCEQHKITLDELTEQAGLEKDRVLAIMLGRWTPSPQERTKIAAVFDVEKETIAWGHKTPIQHIWGY</sequence>
<name>A0A3B1DLE2_9ZZZZ</name>
<dbReference type="CDD" id="cd00093">
    <property type="entry name" value="HTH_XRE"/>
    <property type="match status" value="1"/>
</dbReference>
<dbReference type="GO" id="GO:0003677">
    <property type="term" value="F:DNA binding"/>
    <property type="evidence" value="ECO:0007669"/>
    <property type="project" value="InterPro"/>
</dbReference>
<evidence type="ECO:0008006" key="2">
    <source>
        <dbReference type="Google" id="ProtNLM"/>
    </source>
</evidence>
<accession>A0A3B1DLE2</accession>
<protein>
    <recommendedName>
        <fullName evidence="2">HTH cro/C1-type domain-containing protein</fullName>
    </recommendedName>
</protein>
<dbReference type="EMBL" id="UOGL01000363">
    <property type="protein sequence ID" value="VAX39731.1"/>
    <property type="molecule type" value="Genomic_DNA"/>
</dbReference>
<dbReference type="SUPFAM" id="SSF47413">
    <property type="entry name" value="lambda repressor-like DNA-binding domains"/>
    <property type="match status" value="1"/>
</dbReference>
<proteinExistence type="predicted"/>
<gene>
    <name evidence="1" type="ORF">MNBD_PLANCTO02-1225</name>
</gene>
<organism evidence="1">
    <name type="scientific">hydrothermal vent metagenome</name>
    <dbReference type="NCBI Taxonomy" id="652676"/>
    <lineage>
        <taxon>unclassified sequences</taxon>
        <taxon>metagenomes</taxon>
        <taxon>ecological metagenomes</taxon>
    </lineage>
</organism>
<evidence type="ECO:0000313" key="1">
    <source>
        <dbReference type="EMBL" id="VAX39731.1"/>
    </source>
</evidence>
<dbReference type="AlphaFoldDB" id="A0A3B1DLE2"/>
<dbReference type="InterPro" id="IPR010982">
    <property type="entry name" value="Lambda_DNA-bd_dom_sf"/>
</dbReference>
<reference evidence="1" key="1">
    <citation type="submission" date="2018-06" db="EMBL/GenBank/DDBJ databases">
        <authorList>
            <person name="Zhirakovskaya E."/>
        </authorList>
    </citation>
    <scope>NUCLEOTIDE SEQUENCE</scope>
</reference>
<dbReference type="InterPro" id="IPR001387">
    <property type="entry name" value="Cro/C1-type_HTH"/>
</dbReference>
<dbReference type="Gene3D" id="1.10.260.40">
    <property type="entry name" value="lambda repressor-like DNA-binding domains"/>
    <property type="match status" value="1"/>
</dbReference>